<organism evidence="2 3">
    <name type="scientific">Lecanosticta acicola</name>
    <dbReference type="NCBI Taxonomy" id="111012"/>
    <lineage>
        <taxon>Eukaryota</taxon>
        <taxon>Fungi</taxon>
        <taxon>Dikarya</taxon>
        <taxon>Ascomycota</taxon>
        <taxon>Pezizomycotina</taxon>
        <taxon>Dothideomycetes</taxon>
        <taxon>Dothideomycetidae</taxon>
        <taxon>Mycosphaerellales</taxon>
        <taxon>Mycosphaerellaceae</taxon>
        <taxon>Lecanosticta</taxon>
    </lineage>
</organism>
<evidence type="ECO:0000256" key="1">
    <source>
        <dbReference type="SAM" id="Phobius"/>
    </source>
</evidence>
<comment type="caution">
    <text evidence="2">The sequence shown here is derived from an EMBL/GenBank/DDBJ whole genome shotgun (WGS) entry which is preliminary data.</text>
</comment>
<keyword evidence="1" id="KW-0472">Membrane</keyword>
<protein>
    <submittedName>
        <fullName evidence="2">Uncharacterized protein</fullName>
    </submittedName>
</protein>
<dbReference type="EMBL" id="CAVMBE010000053">
    <property type="protein sequence ID" value="CAK4031823.1"/>
    <property type="molecule type" value="Genomic_DNA"/>
</dbReference>
<keyword evidence="1" id="KW-0812">Transmembrane</keyword>
<dbReference type="Proteomes" id="UP001296104">
    <property type="component" value="Unassembled WGS sequence"/>
</dbReference>
<reference evidence="2" key="1">
    <citation type="submission" date="2023-11" db="EMBL/GenBank/DDBJ databases">
        <authorList>
            <person name="Alioto T."/>
            <person name="Alioto T."/>
            <person name="Gomez Garrido J."/>
        </authorList>
    </citation>
    <scope>NUCLEOTIDE SEQUENCE</scope>
</reference>
<keyword evidence="3" id="KW-1185">Reference proteome</keyword>
<proteinExistence type="predicted"/>
<accession>A0AAI9ED14</accession>
<feature type="transmembrane region" description="Helical" evidence="1">
    <location>
        <begin position="67"/>
        <end position="86"/>
    </location>
</feature>
<sequence>MATIIEHADVVQLVDDSDVIYPPRKSRSISHSMVRIRKTPIWLSAIDLAAGVALVYLILRTDNRDSLLAGICLPLVLTILLASLDLKVYYRANNKNVASDSKWPKNWMVIGDALLAITYVGISCFLIQVAGFAAWARVPDQEILKLCIIALARFTYSIIHVRAFWEQLKTHRHARTVQASNVALEACVHCGYWDGAPRDGGYRDGGYVDDGAPPTDARVPQ</sequence>
<feature type="transmembrane region" description="Helical" evidence="1">
    <location>
        <begin position="41"/>
        <end position="61"/>
    </location>
</feature>
<keyword evidence="1" id="KW-1133">Transmembrane helix</keyword>
<dbReference type="AlphaFoldDB" id="A0AAI9ED14"/>
<feature type="transmembrane region" description="Helical" evidence="1">
    <location>
        <begin position="107"/>
        <end position="131"/>
    </location>
</feature>
<gene>
    <name evidence="2" type="ORF">LECACI_7A006981</name>
</gene>
<name>A0AAI9ED14_9PEZI</name>
<evidence type="ECO:0000313" key="3">
    <source>
        <dbReference type="Proteomes" id="UP001296104"/>
    </source>
</evidence>
<evidence type="ECO:0000313" key="2">
    <source>
        <dbReference type="EMBL" id="CAK4031823.1"/>
    </source>
</evidence>